<dbReference type="RefSeq" id="XP_037218405.1">
    <property type="nucleotide sequence ID" value="XM_037365163.1"/>
</dbReference>
<protein>
    <submittedName>
        <fullName evidence="1">Uncharacterized protein</fullName>
    </submittedName>
</protein>
<dbReference type="OrthoDB" id="2839137at2759"/>
<dbReference type="EMBL" id="JACAZF010000007">
    <property type="protein sequence ID" value="KAF7299017.1"/>
    <property type="molecule type" value="Genomic_DNA"/>
</dbReference>
<dbReference type="Proteomes" id="UP000636479">
    <property type="component" value="Unassembled WGS sequence"/>
</dbReference>
<reference evidence="1" key="1">
    <citation type="submission" date="2020-05" db="EMBL/GenBank/DDBJ databases">
        <title>Mycena genomes resolve the evolution of fungal bioluminescence.</title>
        <authorList>
            <person name="Tsai I.J."/>
        </authorList>
    </citation>
    <scope>NUCLEOTIDE SEQUENCE</scope>
    <source>
        <strain evidence="1">171206Taipei</strain>
    </source>
</reference>
<dbReference type="AlphaFoldDB" id="A0A8H6SHL1"/>
<dbReference type="GeneID" id="59347679"/>
<keyword evidence="2" id="KW-1185">Reference proteome</keyword>
<sequence length="314" mass="35781">MWARARCSIARMTASSSAISTLDPAKLRARDFLDLSSLRRFLVAKGSKTECRSMLYYQQSQKNIVPFPPKTTGFLYYYRPPNGTSVAGALRFRCVKPQQDPQDHFATGTDLILEDGHTPWELPPARFARTQLPALRRLLLEDGLVTLAELAHCRETMALRFRTRLHSFSQPFVTEFGVKHHLHIFFANGDSELLCLRGPFVDQIKQKLTWPYQGKALVRFELSAHPSHIEDGKKYVVIRIIKMISPPMLRISNYLGYLPPPVEGELVMRRRRKSPLGKEMVKKDLIPWAVNLNSSTDVGRILARLFSESGELST</sequence>
<evidence type="ECO:0000313" key="1">
    <source>
        <dbReference type="EMBL" id="KAF7299017.1"/>
    </source>
</evidence>
<evidence type="ECO:0000313" key="2">
    <source>
        <dbReference type="Proteomes" id="UP000636479"/>
    </source>
</evidence>
<gene>
    <name evidence="1" type="ORF">MIND_00850000</name>
</gene>
<name>A0A8H6SHL1_9AGAR</name>
<organism evidence="1 2">
    <name type="scientific">Mycena indigotica</name>
    <dbReference type="NCBI Taxonomy" id="2126181"/>
    <lineage>
        <taxon>Eukaryota</taxon>
        <taxon>Fungi</taxon>
        <taxon>Dikarya</taxon>
        <taxon>Basidiomycota</taxon>
        <taxon>Agaricomycotina</taxon>
        <taxon>Agaricomycetes</taxon>
        <taxon>Agaricomycetidae</taxon>
        <taxon>Agaricales</taxon>
        <taxon>Marasmiineae</taxon>
        <taxon>Mycenaceae</taxon>
        <taxon>Mycena</taxon>
    </lineage>
</organism>
<comment type="caution">
    <text evidence="1">The sequence shown here is derived from an EMBL/GenBank/DDBJ whole genome shotgun (WGS) entry which is preliminary data.</text>
</comment>
<accession>A0A8H6SHL1</accession>
<proteinExistence type="predicted"/>